<keyword evidence="3 7" id="KW-0274">FAD</keyword>
<evidence type="ECO:0000256" key="7">
    <source>
        <dbReference type="RuleBase" id="RU371123"/>
    </source>
</evidence>
<dbReference type="InterPro" id="IPR017905">
    <property type="entry name" value="ERV/ALR_sulphydryl_oxidase"/>
</dbReference>
<dbReference type="Gene3D" id="1.20.120.310">
    <property type="entry name" value="ERV/ALR sulfhydryl oxidase domain"/>
    <property type="match status" value="1"/>
</dbReference>
<dbReference type="GO" id="GO:0016972">
    <property type="term" value="F:thiol oxidase activity"/>
    <property type="evidence" value="ECO:0007669"/>
    <property type="project" value="UniProtKB-EC"/>
</dbReference>
<comment type="cofactor">
    <cofactor evidence="1 7">
        <name>FAD</name>
        <dbReference type="ChEBI" id="CHEBI:57692"/>
    </cofactor>
</comment>
<evidence type="ECO:0000256" key="2">
    <source>
        <dbReference type="ARBA" id="ARBA00022630"/>
    </source>
</evidence>
<proteinExistence type="predicted"/>
<keyword evidence="2 7" id="KW-0285">Flavoprotein</keyword>
<evidence type="ECO:0000313" key="9">
    <source>
        <dbReference type="EMBL" id="QKF93519.1"/>
    </source>
</evidence>
<dbReference type="SUPFAM" id="SSF69000">
    <property type="entry name" value="FAD-dependent thiol oxidase"/>
    <property type="match status" value="1"/>
</dbReference>
<keyword evidence="10" id="KW-1185">Reference proteome</keyword>
<evidence type="ECO:0000313" key="10">
    <source>
        <dbReference type="Proteomes" id="UP001162001"/>
    </source>
</evidence>
<dbReference type="PROSITE" id="PS51324">
    <property type="entry name" value="ERV_ALR"/>
    <property type="match status" value="1"/>
</dbReference>
<dbReference type="Pfam" id="PF04777">
    <property type="entry name" value="Evr1_Alr"/>
    <property type="match status" value="1"/>
</dbReference>
<sequence length="100" mass="11802">MADMWKELHLRALSKPSFVFRDEKLFVKRWSAGLNNKGCECKNPWRGWLKANPVDINDYFAWTVRAHNAVNAKLGKPTQTVEEAREYWENYIKSQTTQNK</sequence>
<protein>
    <recommendedName>
        <fullName evidence="7">Sulfhydryl oxidase</fullName>
        <ecNumber evidence="7">1.8.3.2</ecNumber>
    </recommendedName>
</protein>
<dbReference type="EC" id="1.8.3.2" evidence="7"/>
<evidence type="ECO:0000256" key="4">
    <source>
        <dbReference type="ARBA" id="ARBA00023002"/>
    </source>
</evidence>
<evidence type="ECO:0000256" key="1">
    <source>
        <dbReference type="ARBA" id="ARBA00001974"/>
    </source>
</evidence>
<organism evidence="9 10">
    <name type="scientific">Fadolivirus FV1/VV64</name>
    <dbReference type="NCBI Taxonomy" id="3070911"/>
    <lineage>
        <taxon>Viruses</taxon>
        <taxon>Varidnaviria</taxon>
        <taxon>Bamfordvirae</taxon>
        <taxon>Nucleocytoviricota</taxon>
        <taxon>Megaviricetes</taxon>
        <taxon>Imitervirales</taxon>
        <taxon>Mimiviridae</taxon>
        <taxon>Klosneuvirinae</taxon>
        <taxon>Fadolivirus</taxon>
        <taxon>Fadolivirus algeromassiliense</taxon>
    </lineage>
</organism>
<evidence type="ECO:0000256" key="3">
    <source>
        <dbReference type="ARBA" id="ARBA00022827"/>
    </source>
</evidence>
<dbReference type="EMBL" id="MT418680">
    <property type="protein sequence ID" value="QKF93519.1"/>
    <property type="molecule type" value="Genomic_DNA"/>
</dbReference>
<dbReference type="InterPro" id="IPR036774">
    <property type="entry name" value="ERV/ALR_sulphydryl_oxid_sf"/>
</dbReference>
<feature type="domain" description="ERV/ALR sulfhydryl oxidase" evidence="8">
    <location>
        <begin position="1"/>
        <end position="88"/>
    </location>
</feature>
<gene>
    <name evidence="9" type="ORF">Fadolivirus_1_61</name>
</gene>
<evidence type="ECO:0000256" key="6">
    <source>
        <dbReference type="ARBA" id="ARBA00048864"/>
    </source>
</evidence>
<comment type="catalytic activity">
    <reaction evidence="6 7">
        <text>2 R'C(R)SH + O2 = R'C(R)S-S(R)CR' + H2O2</text>
        <dbReference type="Rhea" id="RHEA:17357"/>
        <dbReference type="ChEBI" id="CHEBI:15379"/>
        <dbReference type="ChEBI" id="CHEBI:16240"/>
        <dbReference type="ChEBI" id="CHEBI:16520"/>
        <dbReference type="ChEBI" id="CHEBI:17412"/>
        <dbReference type="EC" id="1.8.3.2"/>
    </reaction>
</comment>
<dbReference type="Proteomes" id="UP001162001">
    <property type="component" value="Segment"/>
</dbReference>
<keyword evidence="5" id="KW-1015">Disulfide bond</keyword>
<accession>A0A7D3QVE6</accession>
<name>A0A7D3QVE6_9VIRU</name>
<evidence type="ECO:0000259" key="8">
    <source>
        <dbReference type="PROSITE" id="PS51324"/>
    </source>
</evidence>
<keyword evidence="4 7" id="KW-0560">Oxidoreductase</keyword>
<evidence type="ECO:0000256" key="5">
    <source>
        <dbReference type="ARBA" id="ARBA00023157"/>
    </source>
</evidence>
<reference evidence="9 10" key="1">
    <citation type="submission" date="2020-04" db="EMBL/GenBank/DDBJ databases">
        <title>Advantages and limits of metagenomic assembly and binning of a giant virus.</title>
        <authorList>
            <person name="Schulz F."/>
            <person name="Andreani J."/>
            <person name="Francis R."/>
            <person name="Boudjemaa H."/>
            <person name="Bou Khalil J.Y."/>
            <person name="Lee J."/>
            <person name="La Scola B."/>
            <person name="Woyke T."/>
        </authorList>
    </citation>
    <scope>NUCLEOTIDE SEQUENCE [LARGE SCALE GENOMIC DNA]</scope>
    <source>
        <strain evidence="9 10">FV1/VV64</strain>
    </source>
</reference>